<dbReference type="Proteomes" id="UP001470230">
    <property type="component" value="Unassembled WGS sequence"/>
</dbReference>
<feature type="domain" description="Ubiquitin-like" evidence="2">
    <location>
        <begin position="59"/>
        <end position="132"/>
    </location>
</feature>
<dbReference type="PROSITE" id="PS50053">
    <property type="entry name" value="UBIQUITIN_2"/>
    <property type="match status" value="1"/>
</dbReference>
<sequence length="206" mass="23879">MYQTSADTSTTSLSQIQSSPSGNQSHLQNNQEAPFSQQFNYHLQDLAIVRRSQPLKPDGTVKVRLPDITSVNVEFNLRESIESFRERLQDVLKGKINVSQYYIVSRHGTIEDGMTLDECYVTPGSNLLLIRKGIKDKQQLANRRFWIKSREMKNRGEPRPLTQISVLPKLRKHRVTPYIASEMEEQEIKNKKRLYPSVFKKKIKMS</sequence>
<proteinExistence type="predicted"/>
<keyword evidence="4" id="KW-1185">Reference proteome</keyword>
<dbReference type="EMBL" id="JAPFFF010000005">
    <property type="protein sequence ID" value="KAK8890061.1"/>
    <property type="molecule type" value="Genomic_DNA"/>
</dbReference>
<evidence type="ECO:0000259" key="2">
    <source>
        <dbReference type="PROSITE" id="PS50053"/>
    </source>
</evidence>
<comment type="caution">
    <text evidence="3">The sequence shown here is derived from an EMBL/GenBank/DDBJ whole genome shotgun (WGS) entry which is preliminary data.</text>
</comment>
<evidence type="ECO:0000313" key="4">
    <source>
        <dbReference type="Proteomes" id="UP001470230"/>
    </source>
</evidence>
<name>A0ABR2KH37_9EUKA</name>
<gene>
    <name evidence="3" type="ORF">M9Y10_034820</name>
</gene>
<feature type="region of interest" description="Disordered" evidence="1">
    <location>
        <begin position="1"/>
        <end position="30"/>
    </location>
</feature>
<dbReference type="InterPro" id="IPR029071">
    <property type="entry name" value="Ubiquitin-like_domsf"/>
</dbReference>
<evidence type="ECO:0000313" key="3">
    <source>
        <dbReference type="EMBL" id="KAK8890061.1"/>
    </source>
</evidence>
<feature type="compositionally biased region" description="Low complexity" evidence="1">
    <location>
        <begin position="8"/>
        <end position="21"/>
    </location>
</feature>
<protein>
    <recommendedName>
        <fullName evidence="2">Ubiquitin-like domain-containing protein</fullName>
    </recommendedName>
</protein>
<dbReference type="SUPFAM" id="SSF54236">
    <property type="entry name" value="Ubiquitin-like"/>
    <property type="match status" value="1"/>
</dbReference>
<reference evidence="3 4" key="1">
    <citation type="submission" date="2024-04" db="EMBL/GenBank/DDBJ databases">
        <title>Tritrichomonas musculus Genome.</title>
        <authorList>
            <person name="Alves-Ferreira E."/>
            <person name="Grigg M."/>
            <person name="Lorenzi H."/>
            <person name="Galac M."/>
        </authorList>
    </citation>
    <scope>NUCLEOTIDE SEQUENCE [LARGE SCALE GENOMIC DNA]</scope>
    <source>
        <strain evidence="3 4">EAF2021</strain>
    </source>
</reference>
<accession>A0ABR2KH37</accession>
<organism evidence="3 4">
    <name type="scientific">Tritrichomonas musculus</name>
    <dbReference type="NCBI Taxonomy" id="1915356"/>
    <lineage>
        <taxon>Eukaryota</taxon>
        <taxon>Metamonada</taxon>
        <taxon>Parabasalia</taxon>
        <taxon>Tritrichomonadida</taxon>
        <taxon>Tritrichomonadidae</taxon>
        <taxon>Tritrichomonas</taxon>
    </lineage>
</organism>
<dbReference type="InterPro" id="IPR000626">
    <property type="entry name" value="Ubiquitin-like_dom"/>
</dbReference>
<evidence type="ECO:0000256" key="1">
    <source>
        <dbReference type="SAM" id="MobiDB-lite"/>
    </source>
</evidence>